<dbReference type="NCBIfam" id="NF033855">
    <property type="entry name" value="tRNA_MNMC2"/>
    <property type="match status" value="1"/>
</dbReference>
<sequence>MNKEFVVTEDGSHTIYLPEMDEHYHSTHGAIQESLHIYINQGLFQVPKQEISILEIGFGTGLNAYLTFAYGNRKLLNINYFSIEKYPLTETDYLKLNYPENIFPEYSDVFEKLHRAEWNSVVKISPEFSLQKVHADLLSFEFNSLPQFDLVYYDAFAPGKQPEMWTDEIIREVASSVSKDGILVTYCAKGSVRRAFSAAGFLMERIPGPIGKKEILRGKKTI</sequence>
<dbReference type="InterPro" id="IPR047785">
    <property type="entry name" value="tRNA_MNMC2"/>
</dbReference>
<dbReference type="Pfam" id="PF05430">
    <property type="entry name" value="Methyltransf_30"/>
    <property type="match status" value="1"/>
</dbReference>
<dbReference type="GO" id="GO:0016645">
    <property type="term" value="F:oxidoreductase activity, acting on the CH-NH group of donors"/>
    <property type="evidence" value="ECO:0007669"/>
    <property type="project" value="InterPro"/>
</dbReference>
<dbReference type="AlphaFoldDB" id="A0A5K7SH84"/>
<accession>A0A5K7SH84</accession>
<dbReference type="KEGG" id="anf:AQPE_5081"/>
<dbReference type="EMBL" id="AP018694">
    <property type="protein sequence ID" value="BBE20886.1"/>
    <property type="molecule type" value="Genomic_DNA"/>
</dbReference>
<dbReference type="InterPro" id="IPR008471">
    <property type="entry name" value="MnmC-like_methylTransf"/>
</dbReference>
<organism evidence="2 3">
    <name type="scientific">Aquipluma nitroreducens</name>
    <dbReference type="NCBI Taxonomy" id="2010828"/>
    <lineage>
        <taxon>Bacteria</taxon>
        <taxon>Pseudomonadati</taxon>
        <taxon>Bacteroidota</taxon>
        <taxon>Bacteroidia</taxon>
        <taxon>Marinilabiliales</taxon>
        <taxon>Prolixibacteraceae</taxon>
        <taxon>Aquipluma</taxon>
    </lineage>
</organism>
<feature type="domain" description="MnmC-like methyltransferase" evidence="1">
    <location>
        <begin position="141"/>
        <end position="220"/>
    </location>
</feature>
<dbReference type="InterPro" id="IPR029063">
    <property type="entry name" value="SAM-dependent_MTases_sf"/>
</dbReference>
<dbReference type="CDD" id="cd02440">
    <property type="entry name" value="AdoMet_MTases"/>
    <property type="match status" value="1"/>
</dbReference>
<dbReference type="GO" id="GO:0004808">
    <property type="term" value="F:tRNA (5-methylaminomethyl-2-thiouridylate)(34)-methyltransferase activity"/>
    <property type="evidence" value="ECO:0007669"/>
    <property type="project" value="InterPro"/>
</dbReference>
<evidence type="ECO:0000259" key="1">
    <source>
        <dbReference type="Pfam" id="PF05430"/>
    </source>
</evidence>
<dbReference type="PANTHER" id="PTHR39963:SF1">
    <property type="entry name" value="MNMC-LIKE METHYLTRANSFERASE DOMAIN-CONTAINING PROTEIN"/>
    <property type="match status" value="1"/>
</dbReference>
<proteinExistence type="predicted"/>
<dbReference type="PANTHER" id="PTHR39963">
    <property type="entry name" value="SLL0983 PROTEIN"/>
    <property type="match status" value="1"/>
</dbReference>
<protein>
    <submittedName>
        <fullName evidence="2">Peptidase</fullName>
    </submittedName>
</protein>
<dbReference type="Proteomes" id="UP001193389">
    <property type="component" value="Chromosome"/>
</dbReference>
<dbReference type="SUPFAM" id="SSF53335">
    <property type="entry name" value="S-adenosyl-L-methionine-dependent methyltransferases"/>
    <property type="match status" value="1"/>
</dbReference>
<gene>
    <name evidence="2" type="ORF">AQPE_5081</name>
</gene>
<name>A0A5K7SH84_9BACT</name>
<dbReference type="Gene3D" id="3.40.50.150">
    <property type="entry name" value="Vaccinia Virus protein VP39"/>
    <property type="match status" value="1"/>
</dbReference>
<keyword evidence="3" id="KW-1185">Reference proteome</keyword>
<evidence type="ECO:0000313" key="3">
    <source>
        <dbReference type="Proteomes" id="UP001193389"/>
    </source>
</evidence>
<evidence type="ECO:0000313" key="2">
    <source>
        <dbReference type="EMBL" id="BBE20886.1"/>
    </source>
</evidence>
<reference evidence="2" key="1">
    <citation type="journal article" date="2020" name="Int. J. Syst. Evol. Microbiol.">
        <title>Aquipluma nitroreducens gen. nov. sp. nov., a novel facultatively anaerobic bacterium isolated from a freshwater lake.</title>
        <authorList>
            <person name="Watanabe M."/>
            <person name="Kojima H."/>
            <person name="Fukui M."/>
        </authorList>
    </citation>
    <scope>NUCLEOTIDE SEQUENCE</scope>
    <source>
        <strain evidence="2">MeG22</strain>
    </source>
</reference>
<dbReference type="RefSeq" id="WP_318348976.1">
    <property type="nucleotide sequence ID" value="NZ_AP018694.1"/>
</dbReference>